<feature type="compositionally biased region" description="Polar residues" evidence="9">
    <location>
        <begin position="32"/>
        <end position="41"/>
    </location>
</feature>
<feature type="domain" description="BED-type" evidence="10">
    <location>
        <begin position="50"/>
        <end position="106"/>
    </location>
</feature>
<evidence type="ECO:0000313" key="11">
    <source>
        <dbReference type="EMBL" id="KAK9111976.1"/>
    </source>
</evidence>
<keyword evidence="4" id="KW-0862">Zinc</keyword>
<dbReference type="PANTHER" id="PTHR46481:SF10">
    <property type="entry name" value="ZINC FINGER BED DOMAIN-CONTAINING PROTEIN 39"/>
    <property type="match status" value="1"/>
</dbReference>
<evidence type="ECO:0000256" key="2">
    <source>
        <dbReference type="ARBA" id="ARBA00022723"/>
    </source>
</evidence>
<evidence type="ECO:0000256" key="8">
    <source>
        <dbReference type="PROSITE-ProRule" id="PRU00027"/>
    </source>
</evidence>
<dbReference type="SUPFAM" id="SSF57667">
    <property type="entry name" value="beta-beta-alpha zinc fingers"/>
    <property type="match status" value="1"/>
</dbReference>
<dbReference type="InterPro" id="IPR052035">
    <property type="entry name" value="ZnF_BED_domain_contain"/>
</dbReference>
<keyword evidence="3 8" id="KW-0863">Zinc-finger</keyword>
<dbReference type="PANTHER" id="PTHR46481">
    <property type="entry name" value="ZINC FINGER BED DOMAIN-CONTAINING PROTEIN 4"/>
    <property type="match status" value="1"/>
</dbReference>
<dbReference type="InterPro" id="IPR012337">
    <property type="entry name" value="RNaseH-like_sf"/>
</dbReference>
<dbReference type="Pfam" id="PF02892">
    <property type="entry name" value="zf-BED"/>
    <property type="match status" value="1"/>
</dbReference>
<sequence length="383" mass="43405">MDSHHVTDGTLSTDASSTPMEFESGGPIVAPPNSSSLPSSTKKAESKGNRTTSKVWDHYSKTLDEHGKVTLATCNYCGKEYHCPSKNGTSTITSHLNKCPKYPHSQVNSVCKKQKTIELQVKGSEDESKIGLWKFDQTLSREALTELIIGAELPFVFVEHPCFVKFCNVIQPKLKLVKRRTITRDCLEMYNVEKAKLKKILTKNSQRVCLTTDTWTSLQNTSYMCLTAHYVDDDWKLQKKIINFCEIEGHTADDIGKAVEMCFLHWKIEKVFTITVDNVKSNDLAIEYLRRQINNWGGSVLNAKYLHVRCCGHILNLIVSDGLKEVKESISRIREAVKQVRSSPSRKKKFKQCVELEKILCKASVSLDVSTRWNSTYLMLDSI</sequence>
<organism evidence="11 12">
    <name type="scientific">Stephania cephalantha</name>
    <dbReference type="NCBI Taxonomy" id="152367"/>
    <lineage>
        <taxon>Eukaryota</taxon>
        <taxon>Viridiplantae</taxon>
        <taxon>Streptophyta</taxon>
        <taxon>Embryophyta</taxon>
        <taxon>Tracheophyta</taxon>
        <taxon>Spermatophyta</taxon>
        <taxon>Magnoliopsida</taxon>
        <taxon>Ranunculales</taxon>
        <taxon>Menispermaceae</taxon>
        <taxon>Menispermoideae</taxon>
        <taxon>Cissampelideae</taxon>
        <taxon>Stephania</taxon>
    </lineage>
</organism>
<dbReference type="GO" id="GO:0005634">
    <property type="term" value="C:nucleus"/>
    <property type="evidence" value="ECO:0007669"/>
    <property type="project" value="UniProtKB-SubCell"/>
</dbReference>
<dbReference type="GO" id="GO:0009791">
    <property type="term" value="P:post-embryonic development"/>
    <property type="evidence" value="ECO:0007669"/>
    <property type="project" value="UniProtKB-ARBA"/>
</dbReference>
<keyword evidence="2" id="KW-0479">Metal-binding</keyword>
<evidence type="ECO:0000256" key="7">
    <source>
        <dbReference type="ARBA" id="ARBA00023242"/>
    </source>
</evidence>
<evidence type="ECO:0000259" key="10">
    <source>
        <dbReference type="PROSITE" id="PS50808"/>
    </source>
</evidence>
<evidence type="ECO:0000256" key="3">
    <source>
        <dbReference type="ARBA" id="ARBA00022771"/>
    </source>
</evidence>
<gene>
    <name evidence="11" type="ORF">Scep_019495</name>
</gene>
<accession>A0AAP0IBW2</accession>
<evidence type="ECO:0000256" key="1">
    <source>
        <dbReference type="ARBA" id="ARBA00004123"/>
    </source>
</evidence>
<reference evidence="11 12" key="1">
    <citation type="submission" date="2024-01" db="EMBL/GenBank/DDBJ databases">
        <title>Genome assemblies of Stephania.</title>
        <authorList>
            <person name="Yang L."/>
        </authorList>
    </citation>
    <scope>NUCLEOTIDE SEQUENCE [LARGE SCALE GENOMIC DNA]</scope>
    <source>
        <strain evidence="11">JXDWG</strain>
        <tissue evidence="11">Leaf</tissue>
    </source>
</reference>
<dbReference type="EMBL" id="JBBNAG010000008">
    <property type="protein sequence ID" value="KAK9111976.1"/>
    <property type="molecule type" value="Genomic_DNA"/>
</dbReference>
<dbReference type="GO" id="GO:0003677">
    <property type="term" value="F:DNA binding"/>
    <property type="evidence" value="ECO:0007669"/>
    <property type="project" value="InterPro"/>
</dbReference>
<proteinExistence type="predicted"/>
<dbReference type="Proteomes" id="UP001419268">
    <property type="component" value="Unassembled WGS sequence"/>
</dbReference>
<evidence type="ECO:0000256" key="5">
    <source>
        <dbReference type="ARBA" id="ARBA00023015"/>
    </source>
</evidence>
<dbReference type="AlphaFoldDB" id="A0AAP0IBW2"/>
<name>A0AAP0IBW2_9MAGN</name>
<comment type="caution">
    <text evidence="11">The sequence shown here is derived from an EMBL/GenBank/DDBJ whole genome shotgun (WGS) entry which is preliminary data.</text>
</comment>
<feature type="region of interest" description="Disordered" evidence="9">
    <location>
        <begin position="1"/>
        <end position="52"/>
    </location>
</feature>
<dbReference type="GO" id="GO:0008270">
    <property type="term" value="F:zinc ion binding"/>
    <property type="evidence" value="ECO:0007669"/>
    <property type="project" value="UniProtKB-KW"/>
</dbReference>
<dbReference type="SMART" id="SM00614">
    <property type="entry name" value="ZnF_BED"/>
    <property type="match status" value="1"/>
</dbReference>
<keyword evidence="5" id="KW-0805">Transcription regulation</keyword>
<evidence type="ECO:0000256" key="9">
    <source>
        <dbReference type="SAM" id="MobiDB-lite"/>
    </source>
</evidence>
<comment type="subcellular location">
    <subcellularLocation>
        <location evidence="1">Nucleus</location>
    </subcellularLocation>
</comment>
<dbReference type="SUPFAM" id="SSF53098">
    <property type="entry name" value="Ribonuclease H-like"/>
    <property type="match status" value="1"/>
</dbReference>
<protein>
    <recommendedName>
        <fullName evidence="10">BED-type domain-containing protein</fullName>
    </recommendedName>
</protein>
<evidence type="ECO:0000256" key="4">
    <source>
        <dbReference type="ARBA" id="ARBA00022833"/>
    </source>
</evidence>
<dbReference type="PROSITE" id="PS50808">
    <property type="entry name" value="ZF_BED"/>
    <property type="match status" value="1"/>
</dbReference>
<keyword evidence="12" id="KW-1185">Reference proteome</keyword>
<keyword evidence="7" id="KW-0539">Nucleus</keyword>
<dbReference type="InterPro" id="IPR036236">
    <property type="entry name" value="Znf_C2H2_sf"/>
</dbReference>
<keyword evidence="6" id="KW-0804">Transcription</keyword>
<dbReference type="InterPro" id="IPR003656">
    <property type="entry name" value="Znf_BED"/>
</dbReference>
<evidence type="ECO:0000313" key="12">
    <source>
        <dbReference type="Proteomes" id="UP001419268"/>
    </source>
</evidence>
<evidence type="ECO:0000256" key="6">
    <source>
        <dbReference type="ARBA" id="ARBA00023163"/>
    </source>
</evidence>
<feature type="compositionally biased region" description="Polar residues" evidence="9">
    <location>
        <begin position="9"/>
        <end position="19"/>
    </location>
</feature>